<dbReference type="FunFam" id="2.10.50.30:FF:000001">
    <property type="entry name" value="metabotropic glutamate receptor 1"/>
    <property type="match status" value="1"/>
</dbReference>
<keyword evidence="5 12" id="KW-1133">Transmembrane helix</keyword>
<evidence type="ECO:0000256" key="6">
    <source>
        <dbReference type="ARBA" id="ARBA00023040"/>
    </source>
</evidence>
<organism evidence="15 16">
    <name type="scientific">Amblyomma americanum</name>
    <name type="common">Lone star tick</name>
    <dbReference type="NCBI Taxonomy" id="6943"/>
    <lineage>
        <taxon>Eukaryota</taxon>
        <taxon>Metazoa</taxon>
        <taxon>Ecdysozoa</taxon>
        <taxon>Arthropoda</taxon>
        <taxon>Chelicerata</taxon>
        <taxon>Arachnida</taxon>
        <taxon>Acari</taxon>
        <taxon>Parasitiformes</taxon>
        <taxon>Ixodida</taxon>
        <taxon>Ixodoidea</taxon>
        <taxon>Ixodidae</taxon>
        <taxon>Amblyomminae</taxon>
        <taxon>Amblyomma</taxon>
    </lineage>
</organism>
<evidence type="ECO:0000256" key="5">
    <source>
        <dbReference type="ARBA" id="ARBA00022989"/>
    </source>
</evidence>
<name>A0AAQ4DPL2_AMBAM</name>
<comment type="function">
    <text evidence="11">G-protein coupled receptor for glutamate. Ligand binding causes a conformation change that triggers signaling via guanine nucleotide-binding proteins (G proteins) and modulates the activity of down-stream effectors.</text>
</comment>
<evidence type="ECO:0000256" key="12">
    <source>
        <dbReference type="SAM" id="Phobius"/>
    </source>
</evidence>
<dbReference type="InterPro" id="IPR011500">
    <property type="entry name" value="GPCR_3_9-Cys_dom"/>
</dbReference>
<evidence type="ECO:0000256" key="7">
    <source>
        <dbReference type="ARBA" id="ARBA00023136"/>
    </source>
</evidence>
<keyword evidence="4 12" id="KW-0812">Transmembrane</keyword>
<protein>
    <recommendedName>
        <fullName evidence="14">G-protein coupled receptors family 3 profile domain-containing protein</fullName>
    </recommendedName>
</protein>
<evidence type="ECO:0000313" key="16">
    <source>
        <dbReference type="Proteomes" id="UP001321473"/>
    </source>
</evidence>
<feature type="transmembrane region" description="Helical" evidence="12">
    <location>
        <begin position="595"/>
        <end position="616"/>
    </location>
</feature>
<dbReference type="InterPro" id="IPR028082">
    <property type="entry name" value="Peripla_BP_I"/>
</dbReference>
<evidence type="ECO:0000256" key="3">
    <source>
        <dbReference type="ARBA" id="ARBA00022475"/>
    </source>
</evidence>
<dbReference type="InterPro" id="IPR050726">
    <property type="entry name" value="mGluR"/>
</dbReference>
<evidence type="ECO:0000256" key="9">
    <source>
        <dbReference type="ARBA" id="ARBA00023180"/>
    </source>
</evidence>
<dbReference type="PROSITE" id="PS51257">
    <property type="entry name" value="PROKAR_LIPOPROTEIN"/>
    <property type="match status" value="1"/>
</dbReference>
<comment type="caution">
    <text evidence="15">The sequence shown here is derived from an EMBL/GenBank/DDBJ whole genome shotgun (WGS) entry which is preliminary data.</text>
</comment>
<keyword evidence="13" id="KW-0732">Signal</keyword>
<feature type="domain" description="G-protein coupled receptors family 3 profile" evidence="14">
    <location>
        <begin position="593"/>
        <end position="846"/>
    </location>
</feature>
<dbReference type="InterPro" id="IPR000337">
    <property type="entry name" value="GPCR_3"/>
</dbReference>
<evidence type="ECO:0000256" key="1">
    <source>
        <dbReference type="ARBA" id="ARBA00004651"/>
    </source>
</evidence>
<feature type="transmembrane region" description="Helical" evidence="12">
    <location>
        <begin position="812"/>
        <end position="832"/>
    </location>
</feature>
<evidence type="ECO:0000256" key="11">
    <source>
        <dbReference type="ARBA" id="ARBA00054813"/>
    </source>
</evidence>
<feature type="transmembrane region" description="Helical" evidence="12">
    <location>
        <begin position="756"/>
        <end position="773"/>
    </location>
</feature>
<dbReference type="Pfam" id="PF07562">
    <property type="entry name" value="NCD3G"/>
    <property type="match status" value="1"/>
</dbReference>
<evidence type="ECO:0000313" key="15">
    <source>
        <dbReference type="EMBL" id="KAK8764402.1"/>
    </source>
</evidence>
<dbReference type="PROSITE" id="PS50259">
    <property type="entry name" value="G_PROTEIN_RECEP_F3_4"/>
    <property type="match status" value="1"/>
</dbReference>
<dbReference type="InterPro" id="IPR038550">
    <property type="entry name" value="GPCR_3_9-Cys_sf"/>
</dbReference>
<dbReference type="PANTHER" id="PTHR24060">
    <property type="entry name" value="METABOTROPIC GLUTAMATE RECEPTOR"/>
    <property type="match status" value="1"/>
</dbReference>
<keyword evidence="6" id="KW-0297">G-protein coupled receptor</keyword>
<dbReference type="EMBL" id="JARKHS020028297">
    <property type="protein sequence ID" value="KAK8764402.1"/>
    <property type="molecule type" value="Genomic_DNA"/>
</dbReference>
<dbReference type="AlphaFoldDB" id="A0AAQ4DPL2"/>
<keyword evidence="9" id="KW-0325">Glycoprotein</keyword>
<gene>
    <name evidence="15" type="ORF">V5799_032988</name>
</gene>
<evidence type="ECO:0000256" key="4">
    <source>
        <dbReference type="ARBA" id="ARBA00022692"/>
    </source>
</evidence>
<keyword evidence="16" id="KW-1185">Reference proteome</keyword>
<feature type="chain" id="PRO_5042844207" description="G-protein coupled receptors family 3 profile domain-containing protein" evidence="13">
    <location>
        <begin position="27"/>
        <end position="890"/>
    </location>
</feature>
<dbReference type="InterPro" id="IPR017978">
    <property type="entry name" value="GPCR_3_C"/>
</dbReference>
<dbReference type="Gene3D" id="2.10.50.30">
    <property type="entry name" value="GPCR, family 3, nine cysteines domain"/>
    <property type="match status" value="1"/>
</dbReference>
<dbReference type="PRINTS" id="PR00248">
    <property type="entry name" value="GPCRMGR"/>
</dbReference>
<accession>A0AAQ4DPL2</accession>
<dbReference type="Proteomes" id="UP001321473">
    <property type="component" value="Unassembled WGS sequence"/>
</dbReference>
<evidence type="ECO:0000256" key="8">
    <source>
        <dbReference type="ARBA" id="ARBA00023170"/>
    </source>
</evidence>
<keyword evidence="8" id="KW-0675">Receptor</keyword>
<feature type="signal peptide" evidence="13">
    <location>
        <begin position="1"/>
        <end position="26"/>
    </location>
</feature>
<keyword evidence="3" id="KW-1003">Cell membrane</keyword>
<comment type="subcellular location">
    <subcellularLocation>
        <location evidence="1">Cell membrane</location>
        <topology evidence="1">Multi-pass membrane protein</topology>
    </subcellularLocation>
</comment>
<reference evidence="15 16" key="1">
    <citation type="journal article" date="2023" name="Arcadia Sci">
        <title>De novo assembly of a long-read Amblyomma americanum tick genome.</title>
        <authorList>
            <person name="Chou S."/>
            <person name="Poskanzer K.E."/>
            <person name="Rollins M."/>
            <person name="Thuy-Boun P.S."/>
        </authorList>
    </citation>
    <scope>NUCLEOTIDE SEQUENCE [LARGE SCALE GENOMIC DNA]</scope>
    <source>
        <strain evidence="15">F_SG_1</strain>
        <tissue evidence="15">Salivary glands</tissue>
    </source>
</reference>
<dbReference type="Pfam" id="PF01094">
    <property type="entry name" value="ANF_receptor"/>
    <property type="match status" value="1"/>
</dbReference>
<keyword evidence="7 12" id="KW-0472">Membrane</keyword>
<evidence type="ECO:0000256" key="2">
    <source>
        <dbReference type="ARBA" id="ARBA00007242"/>
    </source>
</evidence>
<dbReference type="Gene3D" id="3.40.50.2300">
    <property type="match status" value="2"/>
</dbReference>
<feature type="transmembrane region" description="Helical" evidence="12">
    <location>
        <begin position="628"/>
        <end position="649"/>
    </location>
</feature>
<dbReference type="InterPro" id="IPR001828">
    <property type="entry name" value="ANF_lig-bd_rcpt"/>
</dbReference>
<evidence type="ECO:0000259" key="14">
    <source>
        <dbReference type="PROSITE" id="PS50259"/>
    </source>
</evidence>
<feature type="transmembrane region" description="Helical" evidence="12">
    <location>
        <begin position="703"/>
        <end position="726"/>
    </location>
</feature>
<evidence type="ECO:0000256" key="10">
    <source>
        <dbReference type="ARBA" id="ARBA00023224"/>
    </source>
</evidence>
<feature type="transmembrane region" description="Helical" evidence="12">
    <location>
        <begin position="785"/>
        <end position="806"/>
    </location>
</feature>
<keyword evidence="10" id="KW-0807">Transducer</keyword>
<dbReference type="GO" id="GO:0005886">
    <property type="term" value="C:plasma membrane"/>
    <property type="evidence" value="ECO:0007669"/>
    <property type="project" value="UniProtKB-SubCell"/>
</dbReference>
<proteinExistence type="inferred from homology"/>
<feature type="transmembrane region" description="Helical" evidence="12">
    <location>
        <begin position="661"/>
        <end position="682"/>
    </location>
</feature>
<sequence>MLQRVVGSMLLVTSLVTLMIATGCRSARYYYKAAEGEDFLIGALFPIHQPPYTKQHMSRNCGAFWERPGIQRMEAALQAVDDINSRRDLLPNTTLGIQIRDNCWYAAISLEQVSQLIGRSAWSKIEYQEVSHPYRRPPDAGDGAQCEDRGPDKNLVAVVGSLLEGGADDVHSLLSLFRIPLVSYAFAGQEPELSSLLGYFVSVAPWSEPVMARAMADLVTYFNWTYVSTVFTSDASNEAALTKFMAVSKIQGVCIAQFLALSAGASDQEYREAVDNLRKVESGRVVVCFCTSVTVAGLFTAIRDSNSTGRFTLVVSDAWMANKNLLQGLEEQAAGSLTFRIHVEPDKEFEAYYTSLNPTTNIRNPWFRPFWESRFQCSLGNQNDAVSKSLEKCTGDESLSDGYEQDPLIEGVQSAIYMVARALHDMLRDYCQGRGDRKCYRRIHVTGDQFLEYLINASAVYRRSIPELGKERSVTPWYDVMNFVKSEISGLEIVPVATWSNSQLTILKSPEWDAQGSTEVPSSDCGRPCSAGHVKVHQSLMNVCCWKCVQCAENQYVADEYLCAQCAQGTWPNESLDGCDPIPQKYTQWSEAGSIVAMVMSALSVTSTLCTTAIFVRHVRVPELKASSLSFVLLVGVLASEAGTFAVVSKPSVASCLLERVCPVLGVATVYAAILAKTYGLCRIRKDSETSVFPRMASPVSPSTQLAITGGLAAVQFVITAAMLVFQRPGTIQVYPEPNHSVLLCNTTDLAFFLPWSYNFLLIILCTLFAFSARKLSARFNEAKMIGFAMYSSVVIWIAYVAVYVGNENNRKLSLCLAISASSQVLVALLFLPRIYAVLSEPMKNACCALFGFRAKAVAASTVSIVQECGRRGSQSARGSLESVAHDKAK</sequence>
<dbReference type="FunFam" id="3.40.50.2300:FF:000145">
    <property type="entry name" value="Glutamate receptor, metabotropic"/>
    <property type="match status" value="1"/>
</dbReference>
<dbReference type="Pfam" id="PF00003">
    <property type="entry name" value="7tm_3"/>
    <property type="match status" value="1"/>
</dbReference>
<comment type="similarity">
    <text evidence="2">Belongs to the G-protein coupled receptor 3 family.</text>
</comment>
<dbReference type="GO" id="GO:0004930">
    <property type="term" value="F:G protein-coupled receptor activity"/>
    <property type="evidence" value="ECO:0007669"/>
    <property type="project" value="UniProtKB-KW"/>
</dbReference>
<dbReference type="SUPFAM" id="SSF53822">
    <property type="entry name" value="Periplasmic binding protein-like I"/>
    <property type="match status" value="1"/>
</dbReference>
<evidence type="ECO:0000256" key="13">
    <source>
        <dbReference type="SAM" id="SignalP"/>
    </source>
</evidence>